<evidence type="ECO:0000256" key="5">
    <source>
        <dbReference type="ARBA" id="ARBA00022692"/>
    </source>
</evidence>
<proteinExistence type="inferred from homology"/>
<dbReference type="GO" id="GO:0015297">
    <property type="term" value="F:antiporter activity"/>
    <property type="evidence" value="ECO:0007669"/>
    <property type="project" value="UniProtKB-KW"/>
</dbReference>
<evidence type="ECO:0000256" key="11">
    <source>
        <dbReference type="SAM" id="Phobius"/>
    </source>
</evidence>
<dbReference type="Pfam" id="PF00999">
    <property type="entry name" value="Na_H_Exchanger"/>
    <property type="match status" value="1"/>
</dbReference>
<reference evidence="13 14" key="1">
    <citation type="submission" date="2016-07" db="EMBL/GenBank/DDBJ databases">
        <title>Characterization of isolates of Eisenbergiella tayi derived from blood cultures, using whole genome sequencing.</title>
        <authorList>
            <person name="Burdz T."/>
            <person name="Wiebe D."/>
            <person name="Huynh C."/>
            <person name="Bernard K."/>
        </authorList>
    </citation>
    <scope>NUCLEOTIDE SEQUENCE [LARGE SCALE GENOMIC DNA]</scope>
    <source>
        <strain evidence="13 14">NML 110608</strain>
    </source>
</reference>
<comment type="caution">
    <text evidence="13">The sequence shown here is derived from an EMBL/GenBank/DDBJ whole genome shotgun (WGS) entry which is preliminary data.</text>
</comment>
<evidence type="ECO:0000256" key="8">
    <source>
        <dbReference type="ARBA" id="ARBA00023065"/>
    </source>
</evidence>
<evidence type="ECO:0000256" key="7">
    <source>
        <dbReference type="ARBA" id="ARBA00023053"/>
    </source>
</evidence>
<evidence type="ECO:0000256" key="6">
    <source>
        <dbReference type="ARBA" id="ARBA00022989"/>
    </source>
</evidence>
<comment type="similarity">
    <text evidence="2">Belongs to the monovalent cation:proton antiporter 2 (CPA2) transporter (TC 2.A.37) family.</text>
</comment>
<feature type="domain" description="Cation/H+ exchanger transmembrane" evidence="12">
    <location>
        <begin position="19"/>
        <end position="406"/>
    </location>
</feature>
<evidence type="ECO:0000256" key="3">
    <source>
        <dbReference type="ARBA" id="ARBA00022448"/>
    </source>
</evidence>
<name>A0A1E3AH56_9FIRM</name>
<dbReference type="InterPro" id="IPR038770">
    <property type="entry name" value="Na+/solute_symporter_sf"/>
</dbReference>
<feature type="transmembrane region" description="Helical" evidence="11">
    <location>
        <begin position="171"/>
        <end position="192"/>
    </location>
</feature>
<feature type="transmembrane region" description="Helical" evidence="11">
    <location>
        <begin position="70"/>
        <end position="88"/>
    </location>
</feature>
<protein>
    <submittedName>
        <fullName evidence="13">High-affinity Na(+)/H(+) antiporter NhaS3</fullName>
    </submittedName>
</protein>
<organism evidence="13 14">
    <name type="scientific">Eisenbergiella tayi</name>
    <dbReference type="NCBI Taxonomy" id="1432052"/>
    <lineage>
        <taxon>Bacteria</taxon>
        <taxon>Bacillati</taxon>
        <taxon>Bacillota</taxon>
        <taxon>Clostridia</taxon>
        <taxon>Lachnospirales</taxon>
        <taxon>Lachnospiraceae</taxon>
        <taxon>Eisenbergiella</taxon>
    </lineage>
</organism>
<keyword evidence="3" id="KW-0813">Transport</keyword>
<evidence type="ECO:0000256" key="4">
    <source>
        <dbReference type="ARBA" id="ARBA00022449"/>
    </source>
</evidence>
<evidence type="ECO:0000256" key="9">
    <source>
        <dbReference type="ARBA" id="ARBA00023136"/>
    </source>
</evidence>
<dbReference type="RefSeq" id="WP_167578469.1">
    <property type="nucleotide sequence ID" value="NZ_MCGH01000002.1"/>
</dbReference>
<dbReference type="InterPro" id="IPR006153">
    <property type="entry name" value="Cation/H_exchanger_TM"/>
</dbReference>
<feature type="transmembrane region" description="Helical" evidence="11">
    <location>
        <begin position="6"/>
        <end position="24"/>
    </location>
</feature>
<dbReference type="Gene3D" id="1.20.1530.20">
    <property type="match status" value="1"/>
</dbReference>
<feature type="transmembrane region" description="Helical" evidence="11">
    <location>
        <begin position="237"/>
        <end position="253"/>
    </location>
</feature>
<dbReference type="GO" id="GO:0006814">
    <property type="term" value="P:sodium ion transport"/>
    <property type="evidence" value="ECO:0007669"/>
    <property type="project" value="UniProtKB-KW"/>
</dbReference>
<gene>
    <name evidence="13" type="primary">nhaS3_2</name>
    <name evidence="13" type="ORF">BEI61_03416</name>
</gene>
<evidence type="ECO:0000313" key="14">
    <source>
        <dbReference type="Proteomes" id="UP000094067"/>
    </source>
</evidence>
<dbReference type="PANTHER" id="PTHR43562:SF3">
    <property type="entry name" value="SODIUM ION_PROTON EXCHANGER (EUROFUNG)"/>
    <property type="match status" value="1"/>
</dbReference>
<dbReference type="PANTHER" id="PTHR43562">
    <property type="entry name" value="NAPA-TYPE SODIUM/HYDROGEN ANTIPORTER"/>
    <property type="match status" value="1"/>
</dbReference>
<evidence type="ECO:0000256" key="2">
    <source>
        <dbReference type="ARBA" id="ARBA00005551"/>
    </source>
</evidence>
<keyword evidence="7" id="KW-0915">Sodium</keyword>
<evidence type="ECO:0000256" key="10">
    <source>
        <dbReference type="ARBA" id="ARBA00023201"/>
    </source>
</evidence>
<evidence type="ECO:0000256" key="1">
    <source>
        <dbReference type="ARBA" id="ARBA00004141"/>
    </source>
</evidence>
<dbReference type="PATRIC" id="fig|1432052.4.peg.3806"/>
<sequence>MDFNVMDILFDCAVILLATKLLGLLSRRLGLPQVVGMIIAGLLIGPAIIGQFHPGGFMGIIHPTDAEMDVLQSFSQIGVVFILFSSGLETDFRELKRSGVASSAIAVMGVLVPVALGTAGALLFMGWPGKAASHGMLMNALFVGSILAATSVGITVETLRELGKLNTRVGTTILSAAIIDDVLGIITLSVITGMNGGGSVGITLLKAVGFFVFTIGAGLLLRWLFKVLVKKYPHRRRTGIFALVMCFMYAFCAEEFFDIAAITGAYMAGLMLSGLDDTSYVDRKVVVSGYMIFTPMFFAYIGISADFSHFRPSGLVFAAVFVLLGLVGKIIGCGGIARLFHYNSREALTIGCGMIARGEVALAVYSTGKSMIYYENGVLAGIDPLVATIFLIVLSSIFCPVLLKLVFKNQVTSNEGEAHRATIGTEAIENAGGVQ</sequence>
<keyword evidence="10" id="KW-0739">Sodium transport</keyword>
<evidence type="ECO:0000313" key="13">
    <source>
        <dbReference type="EMBL" id="ODM07526.1"/>
    </source>
</evidence>
<keyword evidence="6 11" id="KW-1133">Transmembrane helix</keyword>
<dbReference type="GO" id="GO:1902600">
    <property type="term" value="P:proton transmembrane transport"/>
    <property type="evidence" value="ECO:0007669"/>
    <property type="project" value="InterPro"/>
</dbReference>
<feature type="transmembrane region" description="Helical" evidence="11">
    <location>
        <begin position="287"/>
        <end position="303"/>
    </location>
</feature>
<keyword evidence="4" id="KW-0050">Antiport</keyword>
<keyword evidence="5 11" id="KW-0812">Transmembrane</keyword>
<feature type="transmembrane region" description="Helical" evidence="11">
    <location>
        <begin position="385"/>
        <end position="407"/>
    </location>
</feature>
<feature type="transmembrane region" description="Helical" evidence="11">
    <location>
        <begin position="136"/>
        <end position="159"/>
    </location>
</feature>
<evidence type="ECO:0000259" key="12">
    <source>
        <dbReference type="Pfam" id="PF00999"/>
    </source>
</evidence>
<dbReference type="Proteomes" id="UP000094067">
    <property type="component" value="Unassembled WGS sequence"/>
</dbReference>
<accession>A0A1E3AH56</accession>
<feature type="transmembrane region" description="Helical" evidence="11">
    <location>
        <begin position="31"/>
        <end position="50"/>
    </location>
</feature>
<feature type="transmembrane region" description="Helical" evidence="11">
    <location>
        <begin position="204"/>
        <end position="225"/>
    </location>
</feature>
<keyword evidence="8" id="KW-0406">Ion transport</keyword>
<feature type="transmembrane region" description="Helical" evidence="11">
    <location>
        <begin position="100"/>
        <end position="124"/>
    </location>
</feature>
<dbReference type="EMBL" id="MCGH01000002">
    <property type="protein sequence ID" value="ODM07526.1"/>
    <property type="molecule type" value="Genomic_DNA"/>
</dbReference>
<comment type="subcellular location">
    <subcellularLocation>
        <location evidence="1">Membrane</location>
        <topology evidence="1">Multi-pass membrane protein</topology>
    </subcellularLocation>
</comment>
<dbReference type="AlphaFoldDB" id="A0A1E3AH56"/>
<feature type="transmembrane region" description="Helical" evidence="11">
    <location>
        <begin position="315"/>
        <end position="340"/>
    </location>
</feature>
<dbReference type="GO" id="GO:0016020">
    <property type="term" value="C:membrane"/>
    <property type="evidence" value="ECO:0007669"/>
    <property type="project" value="UniProtKB-SubCell"/>
</dbReference>
<keyword evidence="9 11" id="KW-0472">Membrane</keyword>